<evidence type="ECO:0000256" key="14">
    <source>
        <dbReference type="HAMAP-Rule" id="MF_01540"/>
    </source>
</evidence>
<feature type="domain" description="Nitrite/sulphite reductase 4Fe-4S" evidence="16">
    <location>
        <begin position="190"/>
        <end position="343"/>
    </location>
</feature>
<protein>
    <recommendedName>
        <fullName evidence="14">Sulfite reductase [NADPH] hemoprotein beta-component</fullName>
        <shortName evidence="14">SiR-HP</shortName>
        <shortName evidence="14">SiRHP</shortName>
        <ecNumber evidence="14">1.8.1.2</ecNumber>
    </recommendedName>
</protein>
<comment type="subunit">
    <text evidence="14">Alpha(8)-beta(8). The alpha component is a flavoprotein, the beta component is a hemoprotein.</text>
</comment>
<evidence type="ECO:0000313" key="18">
    <source>
        <dbReference type="EMBL" id="MDX8151448.1"/>
    </source>
</evidence>
<evidence type="ECO:0000256" key="8">
    <source>
        <dbReference type="ARBA" id="ARBA00022857"/>
    </source>
</evidence>
<dbReference type="Pfam" id="PF01077">
    <property type="entry name" value="NIR_SIR"/>
    <property type="match status" value="2"/>
</dbReference>
<comment type="similarity">
    <text evidence="2 14">Belongs to the nitrite and sulfite reductase 4Fe-4S domain family.</text>
</comment>
<evidence type="ECO:0000256" key="13">
    <source>
        <dbReference type="ARBA" id="ARBA00049518"/>
    </source>
</evidence>
<keyword evidence="9 14" id="KW-0560">Oxidoreductase</keyword>
<evidence type="ECO:0000256" key="11">
    <source>
        <dbReference type="ARBA" id="ARBA00023014"/>
    </source>
</evidence>
<feature type="binding site" evidence="14">
    <location>
        <position position="502"/>
    </location>
    <ligand>
        <name>[4Fe-4S] cluster</name>
        <dbReference type="ChEBI" id="CHEBI:49883"/>
    </ligand>
</feature>
<evidence type="ECO:0000259" key="17">
    <source>
        <dbReference type="Pfam" id="PF03460"/>
    </source>
</evidence>
<evidence type="ECO:0000256" key="5">
    <source>
        <dbReference type="ARBA" id="ARBA00022617"/>
    </source>
</evidence>
<organism evidence="18 19">
    <name type="scientific">Patulibacter brassicae</name>
    <dbReference type="NCBI Taxonomy" id="1705717"/>
    <lineage>
        <taxon>Bacteria</taxon>
        <taxon>Bacillati</taxon>
        <taxon>Actinomycetota</taxon>
        <taxon>Thermoleophilia</taxon>
        <taxon>Solirubrobacterales</taxon>
        <taxon>Patulibacteraceae</taxon>
        <taxon>Patulibacter</taxon>
    </lineage>
</organism>
<keyword evidence="11 14" id="KW-0411">Iron-sulfur</keyword>
<dbReference type="InterPro" id="IPR005117">
    <property type="entry name" value="NiRdtase/SiRdtase_haem-b_fer"/>
</dbReference>
<keyword evidence="12 14" id="KW-0198">Cysteine biosynthesis</keyword>
<dbReference type="RefSeq" id="WP_319953597.1">
    <property type="nucleotide sequence ID" value="NZ_JAXAVX010000002.1"/>
</dbReference>
<comment type="catalytic activity">
    <reaction evidence="13">
        <text>hydrogen sulfide + 6 oxidized [2Fe-2S]-[ferredoxin] + 3 H2O = sulfite + 6 reduced [2Fe-2S]-[ferredoxin] + 7 H(+)</text>
        <dbReference type="Rhea" id="RHEA:23132"/>
        <dbReference type="Rhea" id="RHEA-COMP:10000"/>
        <dbReference type="Rhea" id="RHEA-COMP:10001"/>
        <dbReference type="ChEBI" id="CHEBI:15377"/>
        <dbReference type="ChEBI" id="CHEBI:15378"/>
        <dbReference type="ChEBI" id="CHEBI:17359"/>
        <dbReference type="ChEBI" id="CHEBI:29919"/>
        <dbReference type="ChEBI" id="CHEBI:33737"/>
        <dbReference type="ChEBI" id="CHEBI:33738"/>
        <dbReference type="EC" id="1.8.7.1"/>
    </reaction>
</comment>
<feature type="binding site" evidence="14">
    <location>
        <position position="498"/>
    </location>
    <ligand>
        <name>[4Fe-4S] cluster</name>
        <dbReference type="ChEBI" id="CHEBI:49883"/>
    </ligand>
</feature>
<dbReference type="Gene3D" id="3.90.480.20">
    <property type="match status" value="1"/>
</dbReference>
<evidence type="ECO:0000256" key="6">
    <source>
        <dbReference type="ARBA" id="ARBA00022723"/>
    </source>
</evidence>
<comment type="caution">
    <text evidence="18">The sequence shown here is derived from an EMBL/GenBank/DDBJ whole genome shotgun (WGS) entry which is preliminary data.</text>
</comment>
<feature type="domain" description="Nitrite/Sulfite reductase ferredoxin-like" evidence="17">
    <location>
        <begin position="92"/>
        <end position="151"/>
    </location>
</feature>
<name>A0ABU4VI46_9ACTN</name>
<keyword evidence="4 14" id="KW-0028">Amino-acid biosynthesis</keyword>
<evidence type="ECO:0000256" key="1">
    <source>
        <dbReference type="ARBA" id="ARBA00003247"/>
    </source>
</evidence>
<dbReference type="PANTHER" id="PTHR11493:SF47">
    <property type="entry name" value="SULFITE REDUCTASE [NADPH] SUBUNIT BETA"/>
    <property type="match status" value="1"/>
</dbReference>
<keyword evidence="8 14" id="KW-0521">NADP</keyword>
<dbReference type="HAMAP" id="MF_01540">
    <property type="entry name" value="CysI"/>
    <property type="match status" value="1"/>
</dbReference>
<dbReference type="InterPro" id="IPR006067">
    <property type="entry name" value="NO2/SO3_Rdtase_4Fe4S_dom"/>
</dbReference>
<reference evidence="18 19" key="1">
    <citation type="submission" date="2023-11" db="EMBL/GenBank/DDBJ databases">
        <authorList>
            <person name="Xu M."/>
            <person name="Jiang T."/>
        </authorList>
    </citation>
    <scope>NUCLEOTIDE SEQUENCE [LARGE SCALE GENOMIC DNA]</scope>
    <source>
        <strain evidence="18 19">SD</strain>
    </source>
</reference>
<feature type="binding site" description="axial binding residue" evidence="14">
    <location>
        <position position="502"/>
    </location>
    <ligand>
        <name>siroheme</name>
        <dbReference type="ChEBI" id="CHEBI:60052"/>
    </ligand>
    <ligandPart>
        <name>Fe</name>
        <dbReference type="ChEBI" id="CHEBI:18248"/>
    </ligandPart>
</feature>
<keyword evidence="10 14" id="KW-0408">Iron</keyword>
<keyword evidence="19" id="KW-1185">Reference proteome</keyword>
<evidence type="ECO:0000256" key="4">
    <source>
        <dbReference type="ARBA" id="ARBA00022605"/>
    </source>
</evidence>
<evidence type="ECO:0000313" key="19">
    <source>
        <dbReference type="Proteomes" id="UP001277761"/>
    </source>
</evidence>
<dbReference type="NCBIfam" id="NF010029">
    <property type="entry name" value="PRK13504.1"/>
    <property type="match status" value="1"/>
</dbReference>
<comment type="cofactor">
    <cofactor evidence="14">
        <name>siroheme</name>
        <dbReference type="ChEBI" id="CHEBI:60052"/>
    </cofactor>
    <text evidence="14">Binds 1 siroheme per subunit.</text>
</comment>
<evidence type="ECO:0000256" key="7">
    <source>
        <dbReference type="ARBA" id="ARBA00022784"/>
    </source>
</evidence>
<dbReference type="SUPFAM" id="SSF55124">
    <property type="entry name" value="Nitrite/Sulfite reductase N-terminal domain-like"/>
    <property type="match status" value="2"/>
</dbReference>
<dbReference type="Proteomes" id="UP001277761">
    <property type="component" value="Unassembled WGS sequence"/>
</dbReference>
<dbReference type="SUPFAM" id="SSF56014">
    <property type="entry name" value="Nitrite and sulphite reductase 4Fe-4S domain-like"/>
    <property type="match status" value="2"/>
</dbReference>
<feature type="binding site" evidence="14">
    <location>
        <position position="453"/>
    </location>
    <ligand>
        <name>[4Fe-4S] cluster</name>
        <dbReference type="ChEBI" id="CHEBI:49883"/>
    </ligand>
</feature>
<comment type="function">
    <text evidence="14">Component of the sulfite reductase complex that catalyzes the 6-electron reduction of sulfite to sulfide. This is one of several activities required for the biosynthesis of L-cysteine from sulfate.</text>
</comment>
<evidence type="ECO:0000256" key="2">
    <source>
        <dbReference type="ARBA" id="ARBA00010429"/>
    </source>
</evidence>
<dbReference type="InterPro" id="IPR011786">
    <property type="entry name" value="CysI"/>
</dbReference>
<keyword evidence="6 14" id="KW-0479">Metal-binding</keyword>
<dbReference type="PRINTS" id="PR00397">
    <property type="entry name" value="SIROHAEM"/>
</dbReference>
<evidence type="ECO:0000256" key="3">
    <source>
        <dbReference type="ARBA" id="ARBA00022485"/>
    </source>
</evidence>
<evidence type="ECO:0000256" key="15">
    <source>
        <dbReference type="SAM" id="MobiDB-lite"/>
    </source>
</evidence>
<dbReference type="EC" id="1.8.1.2" evidence="14"/>
<dbReference type="Gene3D" id="3.90.480.10">
    <property type="entry name" value="Sulfite Reductase Hemoprotein,Domain 2"/>
    <property type="match status" value="1"/>
</dbReference>
<evidence type="ECO:0000256" key="10">
    <source>
        <dbReference type="ARBA" id="ARBA00023004"/>
    </source>
</evidence>
<gene>
    <name evidence="14" type="primary">cysI</name>
    <name evidence="18" type="ORF">SK069_07585</name>
</gene>
<feature type="region of interest" description="Disordered" evidence="15">
    <location>
        <begin position="1"/>
        <end position="23"/>
    </location>
</feature>
<evidence type="ECO:0000256" key="12">
    <source>
        <dbReference type="ARBA" id="ARBA00023192"/>
    </source>
</evidence>
<dbReference type="PROSITE" id="PS00365">
    <property type="entry name" value="NIR_SIR"/>
    <property type="match status" value="1"/>
</dbReference>
<dbReference type="InterPro" id="IPR045854">
    <property type="entry name" value="NO2/SO3_Rdtase_4Fe4S_sf"/>
</dbReference>
<evidence type="ECO:0000259" key="16">
    <source>
        <dbReference type="Pfam" id="PF01077"/>
    </source>
</evidence>
<comment type="function">
    <text evidence="1">Catalyzes the reduction of sulfite to sulfide, a step in the biosynthesis of sulfur-containing amino acids and cofactors.</text>
</comment>
<dbReference type="Pfam" id="PF03460">
    <property type="entry name" value="NIR_SIR_ferr"/>
    <property type="match status" value="2"/>
</dbReference>
<keyword evidence="7" id="KW-0883">Thioether bond</keyword>
<dbReference type="PANTHER" id="PTHR11493">
    <property type="entry name" value="SULFITE REDUCTASE [NADPH] SUBUNIT BETA-RELATED"/>
    <property type="match status" value="1"/>
</dbReference>
<comment type="cofactor">
    <cofactor evidence="14">
        <name>[4Fe-4S] cluster</name>
        <dbReference type="ChEBI" id="CHEBI:49883"/>
    </cofactor>
    <text evidence="14">Binds 1 [4Fe-4S] cluster per subunit.</text>
</comment>
<dbReference type="Gene3D" id="3.30.413.10">
    <property type="entry name" value="Sulfite Reductase Hemoprotein, domain 1"/>
    <property type="match status" value="2"/>
</dbReference>
<dbReference type="InterPro" id="IPR006066">
    <property type="entry name" value="NO2/SO3_Rdtase_FeS/sirohaem_BS"/>
</dbReference>
<evidence type="ECO:0000256" key="9">
    <source>
        <dbReference type="ARBA" id="ARBA00023002"/>
    </source>
</evidence>
<proteinExistence type="inferred from homology"/>
<feature type="domain" description="Nitrite/Sulfite reductase ferredoxin-like" evidence="17">
    <location>
        <begin position="368"/>
        <end position="432"/>
    </location>
</feature>
<feature type="binding site" evidence="14">
    <location>
        <position position="459"/>
    </location>
    <ligand>
        <name>[4Fe-4S] cluster</name>
        <dbReference type="ChEBI" id="CHEBI:49883"/>
    </ligand>
</feature>
<keyword evidence="5 14" id="KW-0349">Heme</keyword>
<keyword evidence="3 14" id="KW-0004">4Fe-4S</keyword>
<accession>A0ABU4VI46</accession>
<feature type="domain" description="Nitrite/sulphite reductase 4Fe-4S" evidence="16">
    <location>
        <begin position="449"/>
        <end position="576"/>
    </location>
</feature>
<dbReference type="EMBL" id="JAXAVX010000002">
    <property type="protein sequence ID" value="MDX8151448.1"/>
    <property type="molecule type" value="Genomic_DNA"/>
</dbReference>
<comment type="pathway">
    <text evidence="14">Sulfur metabolism; hydrogen sulfide biosynthesis; hydrogen sulfide from sulfite (NADPH route): step 1/1.</text>
</comment>
<sequence length="588" mass="65662">MSTTKTTQAAAPAVEVDRSRDLSQPLEKLAPEESLKFHSDYLAGTIATDLVDEITRAVDENNNKLMKFHGIYQQDDRDLRDERRQQKLEPYFTFMLRGRLPGGVCTPEQWLKIDELGRLHGNDQFRLTTRQTFQFHYLDRNALREVMIGLRDVGLDGKAACGDVARTVMSGVHPGLSKLHKQVYEQARIASDHVIHKTSAYEEVWFGEKPATPRGDDEEPFYGKQYMPRKFKIGFAVPPSNDIDIYSQDLGFVAIASRGKLKGFNVVIGGGMGRTDRAPETYPRLGDVIGFIEVDQLVPTLDAVMGVQRDYGDRVTRSHARFKYTIDDKGLPFIKGEIERRLGFALAPAKRFRFDSNGDQLGWTTGDDGLEHFTLFIESGRIIDRGERRLLTGLRAIAQAGLCVFRLTPNQSVILSDVAPEDRPKVDALLAEHGIDNVPTKGRSALRLNSMACVAMPTCGLAMAEAERYLPDLITKIEGLLETHGLTEEPITIRMTGCPNGCARPYIAEIALTGRAPGKYNLYLGAGFHGQRLNKMVRENVGEDVILEVLDETLGAYAKDRQDGERFGDFVIRAGFVAEVTEGRFFND</sequence>
<dbReference type="InterPro" id="IPR045169">
    <property type="entry name" value="NO2/SO3_Rdtase_4Fe4S_prot"/>
</dbReference>
<dbReference type="InterPro" id="IPR036136">
    <property type="entry name" value="Nit/Sulf_reduc_fer-like_dom_sf"/>
</dbReference>
<comment type="catalytic activity">
    <reaction evidence="14">
        <text>hydrogen sulfide + 3 NADP(+) + 3 H2O = sulfite + 3 NADPH + 4 H(+)</text>
        <dbReference type="Rhea" id="RHEA:13801"/>
        <dbReference type="ChEBI" id="CHEBI:15377"/>
        <dbReference type="ChEBI" id="CHEBI:15378"/>
        <dbReference type="ChEBI" id="CHEBI:17359"/>
        <dbReference type="ChEBI" id="CHEBI:29919"/>
        <dbReference type="ChEBI" id="CHEBI:57783"/>
        <dbReference type="ChEBI" id="CHEBI:58349"/>
        <dbReference type="EC" id="1.8.1.2"/>
    </reaction>
</comment>